<keyword evidence="1" id="KW-1133">Transmembrane helix</keyword>
<dbReference type="Proteomes" id="UP000887540">
    <property type="component" value="Unplaced"/>
</dbReference>
<name>A0A914E2K9_9BILA</name>
<protein>
    <submittedName>
        <fullName evidence="3">Uncharacterized protein</fullName>
    </submittedName>
</protein>
<evidence type="ECO:0000256" key="1">
    <source>
        <dbReference type="SAM" id="Phobius"/>
    </source>
</evidence>
<accession>A0A914E2K9</accession>
<evidence type="ECO:0000313" key="3">
    <source>
        <dbReference type="WBParaSite" id="ACRNAN_scaffold5418.g32045.t1"/>
    </source>
</evidence>
<reference evidence="3" key="1">
    <citation type="submission" date="2022-11" db="UniProtKB">
        <authorList>
            <consortium name="WormBaseParasite"/>
        </authorList>
    </citation>
    <scope>IDENTIFICATION</scope>
</reference>
<dbReference type="AlphaFoldDB" id="A0A914E2K9"/>
<keyword evidence="2" id="KW-1185">Reference proteome</keyword>
<evidence type="ECO:0000313" key="2">
    <source>
        <dbReference type="Proteomes" id="UP000887540"/>
    </source>
</evidence>
<proteinExistence type="predicted"/>
<feature type="transmembrane region" description="Helical" evidence="1">
    <location>
        <begin position="35"/>
        <end position="58"/>
    </location>
</feature>
<sequence length="75" mass="8926">MYLIGMIIYSSIKVFKPDNKNILTSDQVLQEQLEIMLALISYALTLLMDTWLFFTLYIEYCYLKGYRKNKSQENV</sequence>
<keyword evidence="1" id="KW-0472">Membrane</keyword>
<keyword evidence="1" id="KW-0812">Transmembrane</keyword>
<organism evidence="2 3">
    <name type="scientific">Acrobeloides nanus</name>
    <dbReference type="NCBI Taxonomy" id="290746"/>
    <lineage>
        <taxon>Eukaryota</taxon>
        <taxon>Metazoa</taxon>
        <taxon>Ecdysozoa</taxon>
        <taxon>Nematoda</taxon>
        <taxon>Chromadorea</taxon>
        <taxon>Rhabditida</taxon>
        <taxon>Tylenchina</taxon>
        <taxon>Cephalobomorpha</taxon>
        <taxon>Cephaloboidea</taxon>
        <taxon>Cephalobidae</taxon>
        <taxon>Acrobeloides</taxon>
    </lineage>
</organism>
<dbReference type="WBParaSite" id="ACRNAN_scaffold5418.g32045.t1">
    <property type="protein sequence ID" value="ACRNAN_scaffold5418.g32045.t1"/>
    <property type="gene ID" value="ACRNAN_scaffold5418.g32045"/>
</dbReference>